<keyword evidence="3" id="KW-1003">Cell membrane</keyword>
<evidence type="ECO:0000256" key="1">
    <source>
        <dbReference type="ARBA" id="ARBA00004251"/>
    </source>
</evidence>
<evidence type="ECO:0000256" key="6">
    <source>
        <dbReference type="ARBA" id="ARBA00022989"/>
    </source>
</evidence>
<dbReference type="InterPro" id="IPR040326">
    <property type="entry name" value="HAP2/GCS1"/>
</dbReference>
<reference evidence="13 14" key="2">
    <citation type="submission" date="2020-07" db="EMBL/GenBank/DDBJ databases">
        <title>Genome assembly of wild tea tree DASZ reveals pedigree and selection history of tea varieties.</title>
        <authorList>
            <person name="Zhang W."/>
        </authorList>
    </citation>
    <scope>NUCLEOTIDE SEQUENCE [LARGE SCALE GENOMIC DNA]</scope>
    <source>
        <strain evidence="14">cv. G240</strain>
        <tissue evidence="13">Leaf</tissue>
    </source>
</reference>
<dbReference type="AlphaFoldDB" id="A0A7J7GPV6"/>
<evidence type="ECO:0000256" key="3">
    <source>
        <dbReference type="ARBA" id="ARBA00022475"/>
    </source>
</evidence>
<evidence type="ECO:0000313" key="14">
    <source>
        <dbReference type="Proteomes" id="UP000593564"/>
    </source>
</evidence>
<feature type="region of interest" description="Disordered" evidence="11">
    <location>
        <begin position="170"/>
        <end position="202"/>
    </location>
</feature>
<dbReference type="InterPro" id="IPR018928">
    <property type="entry name" value="HAP2/GCS1_dom"/>
</dbReference>
<keyword evidence="5" id="KW-0732">Signal</keyword>
<comment type="caution">
    <text evidence="13">The sequence shown here is derived from an EMBL/GenBank/DDBJ whole genome shotgun (WGS) entry which is preliminary data.</text>
</comment>
<protein>
    <recommendedName>
        <fullName evidence="12">Generative cell specific-1/HAP2 domain-containing protein</fullName>
    </recommendedName>
</protein>
<sequence length="255" mass="28233">MLICQCEYSHCQRAGPGPARGRVSGRPRNDTISVIHLGDFDFDFDFDFEVLYVSLHRHHRLHRFDFSDFDFDFEAPPPPPPPPPPSAPARLRDENGHVIEHTEPTCCPCGNQPRVPSSCGNFFDKMMKGKANTAHCLRFPGDWFHVFGIGQHSVGFSIRIEVKTASKISNNANKPTASHGTATPESNNVPIGQPSSGSAFIKPKGYSASKDIQFTESSVLVRGKTPTAAMTKADMGQLVQNKGNAMQRYKEEKKY</sequence>
<feature type="domain" description="Generative cell specific-1/HAP2" evidence="12">
    <location>
        <begin position="91"/>
        <end position="222"/>
    </location>
</feature>
<comment type="subcellular location">
    <subcellularLocation>
        <location evidence="1">Cell membrane</location>
        <topology evidence="1">Single-pass type I membrane protein</topology>
    </subcellularLocation>
</comment>
<evidence type="ECO:0000256" key="8">
    <source>
        <dbReference type="ARBA" id="ARBA00023136"/>
    </source>
</evidence>
<keyword evidence="9" id="KW-1015">Disulfide bond</keyword>
<evidence type="ECO:0000256" key="7">
    <source>
        <dbReference type="ARBA" id="ARBA00023121"/>
    </source>
</evidence>
<dbReference type="GO" id="GO:0008289">
    <property type="term" value="F:lipid binding"/>
    <property type="evidence" value="ECO:0007669"/>
    <property type="project" value="UniProtKB-KW"/>
</dbReference>
<name>A0A7J7GPV6_CAMSI</name>
<evidence type="ECO:0000256" key="2">
    <source>
        <dbReference type="ARBA" id="ARBA00010929"/>
    </source>
</evidence>
<keyword evidence="7" id="KW-0446">Lipid-binding</keyword>
<keyword evidence="4" id="KW-0812">Transmembrane</keyword>
<feature type="compositionally biased region" description="Polar residues" evidence="11">
    <location>
        <begin position="170"/>
        <end position="198"/>
    </location>
</feature>
<proteinExistence type="inferred from homology"/>
<reference evidence="14" key="1">
    <citation type="journal article" date="2020" name="Nat. Commun.">
        <title>Genome assembly of wild tea tree DASZ reveals pedigree and selection history of tea varieties.</title>
        <authorList>
            <person name="Zhang W."/>
            <person name="Zhang Y."/>
            <person name="Qiu H."/>
            <person name="Guo Y."/>
            <person name="Wan H."/>
            <person name="Zhang X."/>
            <person name="Scossa F."/>
            <person name="Alseekh S."/>
            <person name="Zhang Q."/>
            <person name="Wang P."/>
            <person name="Xu L."/>
            <person name="Schmidt M.H."/>
            <person name="Jia X."/>
            <person name="Li D."/>
            <person name="Zhu A."/>
            <person name="Guo F."/>
            <person name="Chen W."/>
            <person name="Ni D."/>
            <person name="Usadel B."/>
            <person name="Fernie A.R."/>
            <person name="Wen W."/>
        </authorList>
    </citation>
    <scope>NUCLEOTIDE SEQUENCE [LARGE SCALE GENOMIC DNA]</scope>
    <source>
        <strain evidence="14">cv. G240</strain>
    </source>
</reference>
<keyword evidence="8" id="KW-0472">Membrane</keyword>
<comment type="similarity">
    <text evidence="2">Belongs to the HAP2/GCS1 family.</text>
</comment>
<keyword evidence="6" id="KW-1133">Transmembrane helix</keyword>
<keyword evidence="10" id="KW-0278">Fertilization</keyword>
<dbReference type="Proteomes" id="UP000593564">
    <property type="component" value="Unassembled WGS sequence"/>
</dbReference>
<evidence type="ECO:0000259" key="12">
    <source>
        <dbReference type="Pfam" id="PF10699"/>
    </source>
</evidence>
<gene>
    <name evidence="13" type="ORF">HYC85_020382</name>
</gene>
<keyword evidence="14" id="KW-1185">Reference proteome</keyword>
<evidence type="ECO:0000256" key="4">
    <source>
        <dbReference type="ARBA" id="ARBA00022692"/>
    </source>
</evidence>
<accession>A0A7J7GPV6</accession>
<dbReference type="PANTHER" id="PTHR31764:SF0">
    <property type="entry name" value="GENERATIVE CELL SPECIFIC-1_HAP2 DOMAIN-CONTAINING PROTEIN"/>
    <property type="match status" value="1"/>
</dbReference>
<dbReference type="GO" id="GO:0005886">
    <property type="term" value="C:plasma membrane"/>
    <property type="evidence" value="ECO:0007669"/>
    <property type="project" value="UniProtKB-SubCell"/>
</dbReference>
<dbReference type="Pfam" id="PF10699">
    <property type="entry name" value="HAP2-GCS1"/>
    <property type="match status" value="1"/>
</dbReference>
<organism evidence="13 14">
    <name type="scientific">Camellia sinensis</name>
    <name type="common">Tea plant</name>
    <name type="synonym">Thea sinensis</name>
    <dbReference type="NCBI Taxonomy" id="4442"/>
    <lineage>
        <taxon>Eukaryota</taxon>
        <taxon>Viridiplantae</taxon>
        <taxon>Streptophyta</taxon>
        <taxon>Embryophyta</taxon>
        <taxon>Tracheophyta</taxon>
        <taxon>Spermatophyta</taxon>
        <taxon>Magnoliopsida</taxon>
        <taxon>eudicotyledons</taxon>
        <taxon>Gunneridae</taxon>
        <taxon>Pentapetalae</taxon>
        <taxon>asterids</taxon>
        <taxon>Ericales</taxon>
        <taxon>Theaceae</taxon>
        <taxon>Camellia</taxon>
    </lineage>
</organism>
<evidence type="ECO:0000256" key="10">
    <source>
        <dbReference type="ARBA" id="ARBA00023279"/>
    </source>
</evidence>
<evidence type="ECO:0000256" key="9">
    <source>
        <dbReference type="ARBA" id="ARBA00023157"/>
    </source>
</evidence>
<evidence type="ECO:0000256" key="11">
    <source>
        <dbReference type="SAM" id="MobiDB-lite"/>
    </source>
</evidence>
<evidence type="ECO:0000313" key="13">
    <source>
        <dbReference type="EMBL" id="KAF5942740.1"/>
    </source>
</evidence>
<evidence type="ECO:0000256" key="5">
    <source>
        <dbReference type="ARBA" id="ARBA00022729"/>
    </source>
</evidence>
<dbReference type="PANTHER" id="PTHR31764">
    <property type="entry name" value="PROTEIN HAPLESS 2"/>
    <property type="match status" value="1"/>
</dbReference>
<dbReference type="EMBL" id="JACBKZ010000009">
    <property type="protein sequence ID" value="KAF5942740.1"/>
    <property type="molecule type" value="Genomic_DNA"/>
</dbReference>